<feature type="transmembrane region" description="Helical" evidence="6">
    <location>
        <begin position="309"/>
        <end position="330"/>
    </location>
</feature>
<dbReference type="PANTHER" id="PTHR43124">
    <property type="entry name" value="PURINE EFFLUX PUMP PBUE"/>
    <property type="match status" value="1"/>
</dbReference>
<evidence type="ECO:0000256" key="3">
    <source>
        <dbReference type="ARBA" id="ARBA00022692"/>
    </source>
</evidence>
<feature type="transmembrane region" description="Helical" evidence="6">
    <location>
        <begin position="47"/>
        <end position="67"/>
    </location>
</feature>
<proteinExistence type="predicted"/>
<organism evidence="8 9">
    <name type="scientific">Elizabethkingia bruuniana</name>
    <dbReference type="NCBI Taxonomy" id="1756149"/>
    <lineage>
        <taxon>Bacteria</taxon>
        <taxon>Pseudomonadati</taxon>
        <taxon>Bacteroidota</taxon>
        <taxon>Flavobacteriia</taxon>
        <taxon>Flavobacteriales</taxon>
        <taxon>Weeksellaceae</taxon>
        <taxon>Elizabethkingia</taxon>
    </lineage>
</organism>
<dbReference type="SUPFAM" id="SSF103473">
    <property type="entry name" value="MFS general substrate transporter"/>
    <property type="match status" value="1"/>
</dbReference>
<keyword evidence="5 6" id="KW-0472">Membrane</keyword>
<dbReference type="PROSITE" id="PS50850">
    <property type="entry name" value="MFS"/>
    <property type="match status" value="1"/>
</dbReference>
<feature type="transmembrane region" description="Helical" evidence="6">
    <location>
        <begin position="342"/>
        <end position="362"/>
    </location>
</feature>
<feature type="transmembrane region" description="Helical" evidence="6">
    <location>
        <begin position="79"/>
        <end position="98"/>
    </location>
</feature>
<dbReference type="InterPro" id="IPR036259">
    <property type="entry name" value="MFS_trans_sf"/>
</dbReference>
<evidence type="ECO:0000256" key="5">
    <source>
        <dbReference type="ARBA" id="ARBA00023136"/>
    </source>
</evidence>
<dbReference type="InterPro" id="IPR050189">
    <property type="entry name" value="MFS_Efflux_Transporters"/>
</dbReference>
<protein>
    <submittedName>
        <fullName evidence="8">MFS transporter</fullName>
    </submittedName>
</protein>
<dbReference type="AlphaFoldDB" id="A0A7T7UW77"/>
<keyword evidence="9" id="KW-1185">Reference proteome</keyword>
<dbReference type="PANTHER" id="PTHR43124:SF3">
    <property type="entry name" value="CHLORAMPHENICOL EFFLUX PUMP RV0191"/>
    <property type="match status" value="1"/>
</dbReference>
<feature type="domain" description="Major facilitator superfamily (MFS) profile" evidence="7">
    <location>
        <begin position="13"/>
        <end position="395"/>
    </location>
</feature>
<dbReference type="RefSeq" id="WP_034871399.1">
    <property type="nucleotide sequence ID" value="NZ_CP067018.1"/>
</dbReference>
<evidence type="ECO:0000256" key="2">
    <source>
        <dbReference type="ARBA" id="ARBA00022475"/>
    </source>
</evidence>
<reference evidence="8 9" key="1">
    <citation type="submission" date="2020-12" db="EMBL/GenBank/DDBJ databases">
        <title>FDA dAtabase for Regulatory Grade micrObial Sequences (FDA-ARGOS): Supporting development and validation of Infectious Disease Dx tests.</title>
        <authorList>
            <person name="Kerrigan L."/>
            <person name="Long C."/>
            <person name="Tallon L."/>
            <person name="Sadzewicz L."/>
            <person name="Zhao X."/>
            <person name="Boylan J."/>
            <person name="Ott S."/>
            <person name="Bowen H."/>
            <person name="Vavikolanu K."/>
            <person name="Mehta A."/>
            <person name="Aluvathingal J."/>
            <person name="Nadendla S."/>
            <person name="Yan Y."/>
            <person name="Sichtig H."/>
        </authorList>
    </citation>
    <scope>NUCLEOTIDE SEQUENCE [LARGE SCALE GENOMIC DNA]</scope>
    <source>
        <strain evidence="8 9">FDAARGOS_1031</strain>
    </source>
</reference>
<feature type="transmembrane region" description="Helical" evidence="6">
    <location>
        <begin position="222"/>
        <end position="243"/>
    </location>
</feature>
<evidence type="ECO:0000313" key="8">
    <source>
        <dbReference type="EMBL" id="QQN57368.1"/>
    </source>
</evidence>
<name>A0A7T7UW77_9FLAO</name>
<accession>A0A7T7UW77</accession>
<dbReference type="Gene3D" id="1.20.1250.20">
    <property type="entry name" value="MFS general substrate transporter like domains"/>
    <property type="match status" value="2"/>
</dbReference>
<keyword evidence="2" id="KW-1003">Cell membrane</keyword>
<sequence length="397" mass="43253">MIHTLQTQKQNYILYVLAAATFTIFFQLYMVAPLIPSLAVFFDVPEQTIGLIVPAYLIPYGISTLFYGLLADKIGTKRIVLASLCIFIVLTALTSFSQTVPQLMTWRVLTGIGASGIVPMALVWIGQSYSYEERGRPLGWLFGAMAGGSAFGASTGVIIESYIGWRMLFLGVSILALLILIILWRALSNMRDGQIRRQELTLTKVFNGYKALFAGRRGKITYSYVLFNGIFHAGVFTWLGLYFERSFGLSGAAIGFAIMGYGFPGFILGPFIGKLVDKNGRSKLLPIGLAISALSAFVLALNIPLHVATVAVIFLSIGYDLTQPLLAGIVTEVGKERPGQAMSLNVFMLFVGFGLGSYLFGLALQLSLVQALIIFSFVQAALSIIAIRLFKGETNKI</sequence>
<comment type="subcellular location">
    <subcellularLocation>
        <location evidence="1">Cell membrane</location>
        <topology evidence="1">Multi-pass membrane protein</topology>
    </subcellularLocation>
</comment>
<dbReference type="InterPro" id="IPR011701">
    <property type="entry name" value="MFS"/>
</dbReference>
<feature type="transmembrane region" description="Helical" evidence="6">
    <location>
        <begin position="249"/>
        <end position="272"/>
    </location>
</feature>
<dbReference type="EMBL" id="CP067018">
    <property type="protein sequence ID" value="QQN57368.1"/>
    <property type="molecule type" value="Genomic_DNA"/>
</dbReference>
<dbReference type="Pfam" id="PF07690">
    <property type="entry name" value="MFS_1"/>
    <property type="match status" value="1"/>
</dbReference>
<feature type="transmembrane region" description="Helical" evidence="6">
    <location>
        <begin position="284"/>
        <end position="303"/>
    </location>
</feature>
<feature type="transmembrane region" description="Helical" evidence="6">
    <location>
        <begin position="104"/>
        <end position="126"/>
    </location>
</feature>
<feature type="transmembrane region" description="Helical" evidence="6">
    <location>
        <begin position="138"/>
        <end position="159"/>
    </location>
</feature>
<gene>
    <name evidence="8" type="ORF">I6H88_13020</name>
</gene>
<dbReference type="GO" id="GO:0022857">
    <property type="term" value="F:transmembrane transporter activity"/>
    <property type="evidence" value="ECO:0007669"/>
    <property type="project" value="InterPro"/>
</dbReference>
<keyword evidence="3 6" id="KW-0812">Transmembrane</keyword>
<dbReference type="CDD" id="cd17324">
    <property type="entry name" value="MFS_NepI_like"/>
    <property type="match status" value="1"/>
</dbReference>
<feature type="transmembrane region" description="Helical" evidence="6">
    <location>
        <begin position="12"/>
        <end position="35"/>
    </location>
</feature>
<evidence type="ECO:0000256" key="6">
    <source>
        <dbReference type="SAM" id="Phobius"/>
    </source>
</evidence>
<keyword evidence="4 6" id="KW-1133">Transmembrane helix</keyword>
<feature type="transmembrane region" description="Helical" evidence="6">
    <location>
        <begin position="165"/>
        <end position="187"/>
    </location>
</feature>
<dbReference type="GO" id="GO:0005886">
    <property type="term" value="C:plasma membrane"/>
    <property type="evidence" value="ECO:0007669"/>
    <property type="project" value="UniProtKB-SubCell"/>
</dbReference>
<evidence type="ECO:0000313" key="9">
    <source>
        <dbReference type="Proteomes" id="UP000595426"/>
    </source>
</evidence>
<evidence type="ECO:0000259" key="7">
    <source>
        <dbReference type="PROSITE" id="PS50850"/>
    </source>
</evidence>
<dbReference type="InterPro" id="IPR020846">
    <property type="entry name" value="MFS_dom"/>
</dbReference>
<dbReference type="Proteomes" id="UP000595426">
    <property type="component" value="Chromosome"/>
</dbReference>
<evidence type="ECO:0000256" key="1">
    <source>
        <dbReference type="ARBA" id="ARBA00004651"/>
    </source>
</evidence>
<evidence type="ECO:0000256" key="4">
    <source>
        <dbReference type="ARBA" id="ARBA00022989"/>
    </source>
</evidence>
<feature type="transmembrane region" description="Helical" evidence="6">
    <location>
        <begin position="368"/>
        <end position="390"/>
    </location>
</feature>